<dbReference type="PROSITE" id="PS00099">
    <property type="entry name" value="THIOLASE_3"/>
    <property type="match status" value="1"/>
</dbReference>
<dbReference type="Gene3D" id="3.40.47.10">
    <property type="match status" value="2"/>
</dbReference>
<dbReference type="InterPro" id="IPR020610">
    <property type="entry name" value="Thiolase_AS"/>
</dbReference>
<reference evidence="15" key="1">
    <citation type="submission" date="2023-07" db="EMBL/GenBank/DDBJ databases">
        <authorList>
            <consortium name="AG Swart"/>
            <person name="Singh M."/>
            <person name="Singh A."/>
            <person name="Seah K."/>
            <person name="Emmerich C."/>
        </authorList>
    </citation>
    <scope>NUCLEOTIDE SEQUENCE</scope>
    <source>
        <strain evidence="15">DP1</strain>
    </source>
</reference>
<dbReference type="PROSITE" id="PS00098">
    <property type="entry name" value="THIOLASE_1"/>
    <property type="match status" value="1"/>
</dbReference>
<evidence type="ECO:0000256" key="9">
    <source>
        <dbReference type="ARBA" id="ARBA00023128"/>
    </source>
</evidence>
<keyword evidence="5 12" id="KW-0808">Transferase</keyword>
<feature type="active site" description="Proton acceptor" evidence="11">
    <location>
        <position position="348"/>
    </location>
</feature>
<evidence type="ECO:0000256" key="1">
    <source>
        <dbReference type="ARBA" id="ARBA00004173"/>
    </source>
</evidence>
<dbReference type="PIRSF" id="PIRSF000429">
    <property type="entry name" value="Ac-CoA_Ac_transf"/>
    <property type="match status" value="1"/>
</dbReference>
<dbReference type="SUPFAM" id="SSF53901">
    <property type="entry name" value="Thiolase-like"/>
    <property type="match status" value="2"/>
</dbReference>
<evidence type="ECO:0000256" key="12">
    <source>
        <dbReference type="RuleBase" id="RU003557"/>
    </source>
</evidence>
<gene>
    <name evidence="15" type="ORF">ECRASSUSDP1_LOCUS13526</name>
</gene>
<dbReference type="EC" id="2.3.1.9" evidence="4"/>
<evidence type="ECO:0000256" key="8">
    <source>
        <dbReference type="ARBA" id="ARBA00022958"/>
    </source>
</evidence>
<dbReference type="Proteomes" id="UP001295684">
    <property type="component" value="Unassembled WGS sequence"/>
</dbReference>
<dbReference type="FunFam" id="3.40.47.10:FF:000007">
    <property type="entry name" value="acetyl-CoA acetyltransferase, mitochondrial"/>
    <property type="match status" value="1"/>
</dbReference>
<evidence type="ECO:0000256" key="11">
    <source>
        <dbReference type="PIRSR" id="PIRSR000429-1"/>
    </source>
</evidence>
<evidence type="ECO:0000259" key="13">
    <source>
        <dbReference type="Pfam" id="PF00108"/>
    </source>
</evidence>
<dbReference type="GO" id="GO:0006635">
    <property type="term" value="P:fatty acid beta-oxidation"/>
    <property type="evidence" value="ECO:0007669"/>
    <property type="project" value="TreeGrafter"/>
</dbReference>
<dbReference type="GO" id="GO:0046872">
    <property type="term" value="F:metal ion binding"/>
    <property type="evidence" value="ECO:0007669"/>
    <property type="project" value="UniProtKB-KW"/>
</dbReference>
<comment type="similarity">
    <text evidence="2 12">Belongs to the thiolase-like superfamily. Thiolase family.</text>
</comment>
<dbReference type="PANTHER" id="PTHR18919">
    <property type="entry name" value="ACETYL-COA C-ACYLTRANSFERASE"/>
    <property type="match status" value="1"/>
</dbReference>
<dbReference type="InterPro" id="IPR016039">
    <property type="entry name" value="Thiolase-like"/>
</dbReference>
<keyword evidence="16" id="KW-1185">Reference proteome</keyword>
<evidence type="ECO:0000256" key="6">
    <source>
        <dbReference type="ARBA" id="ARBA00022723"/>
    </source>
</evidence>
<evidence type="ECO:0000313" key="16">
    <source>
        <dbReference type="Proteomes" id="UP001295684"/>
    </source>
</evidence>
<dbReference type="InterPro" id="IPR002155">
    <property type="entry name" value="Thiolase"/>
</dbReference>
<feature type="domain" description="Thiolase C-terminal" evidence="14">
    <location>
        <begin position="269"/>
        <end position="391"/>
    </location>
</feature>
<feature type="domain" description="Thiolase N-terminal" evidence="13">
    <location>
        <begin position="6"/>
        <end position="262"/>
    </location>
</feature>
<keyword evidence="9" id="KW-0496">Mitochondrion</keyword>
<keyword evidence="6" id="KW-0479">Metal-binding</keyword>
<name>A0AAD1UR20_EUPCR</name>
<dbReference type="InterPro" id="IPR020615">
    <property type="entry name" value="Thiolase_acyl_enz_int_AS"/>
</dbReference>
<evidence type="ECO:0000313" key="15">
    <source>
        <dbReference type="EMBL" id="CAI2372198.1"/>
    </source>
</evidence>
<dbReference type="GO" id="GO:0005739">
    <property type="term" value="C:mitochondrion"/>
    <property type="evidence" value="ECO:0007669"/>
    <property type="project" value="UniProtKB-SubCell"/>
</dbReference>
<evidence type="ECO:0000256" key="3">
    <source>
        <dbReference type="ARBA" id="ARBA00011881"/>
    </source>
</evidence>
<comment type="caution">
    <text evidence="15">The sequence shown here is derived from an EMBL/GenBank/DDBJ whole genome shotgun (WGS) entry which is preliminary data.</text>
</comment>
<feature type="active site" description="Acyl-thioester intermediate" evidence="11">
    <location>
        <position position="90"/>
    </location>
</feature>
<evidence type="ECO:0000259" key="14">
    <source>
        <dbReference type="Pfam" id="PF02803"/>
    </source>
</evidence>
<dbReference type="PROSITE" id="PS00737">
    <property type="entry name" value="THIOLASE_2"/>
    <property type="match status" value="1"/>
</dbReference>
<protein>
    <recommendedName>
        <fullName evidence="4">acetyl-CoA C-acetyltransferase</fullName>
        <ecNumber evidence="4">2.3.1.9</ecNumber>
    </recommendedName>
</protein>
<evidence type="ECO:0000256" key="7">
    <source>
        <dbReference type="ARBA" id="ARBA00022946"/>
    </source>
</evidence>
<dbReference type="Pfam" id="PF00108">
    <property type="entry name" value="Thiolase_N"/>
    <property type="match status" value="1"/>
</dbReference>
<dbReference type="InterPro" id="IPR020613">
    <property type="entry name" value="Thiolase_CS"/>
</dbReference>
<evidence type="ECO:0000256" key="4">
    <source>
        <dbReference type="ARBA" id="ARBA00012705"/>
    </source>
</evidence>
<accession>A0AAD1UR20</accession>
<comment type="subcellular location">
    <subcellularLocation>
        <location evidence="1">Mitochondrion</location>
    </subcellularLocation>
</comment>
<dbReference type="EMBL" id="CAMPGE010013465">
    <property type="protein sequence ID" value="CAI2372198.1"/>
    <property type="molecule type" value="Genomic_DNA"/>
</dbReference>
<dbReference type="Pfam" id="PF02803">
    <property type="entry name" value="Thiolase_C"/>
    <property type="match status" value="1"/>
</dbReference>
<keyword evidence="7" id="KW-0809">Transit peptide</keyword>
<comment type="subunit">
    <text evidence="3">Homotetramer.</text>
</comment>
<dbReference type="GO" id="GO:0003985">
    <property type="term" value="F:acetyl-CoA C-acetyltransferase activity"/>
    <property type="evidence" value="ECO:0007669"/>
    <property type="project" value="UniProtKB-EC"/>
</dbReference>
<feature type="active site" description="Proton acceptor" evidence="11">
    <location>
        <position position="378"/>
    </location>
</feature>
<evidence type="ECO:0000256" key="5">
    <source>
        <dbReference type="ARBA" id="ARBA00022679"/>
    </source>
</evidence>
<keyword evidence="10 12" id="KW-0012">Acyltransferase</keyword>
<sequence>MIGKRVVIVSGKRTPIGTFMGGLSNIPAPQLASTAIKGALSAIDLKTKEVDEVFIGNVISAGIGQAPSRQAALGAGFDYSTPTTDINKVCASGMKSVMIGAQTIALGDRTTVVAGGMENMSKIPHYSYLRTPTTYAHARLIDGLMNDGLTDAYDNIAMGNCVEKTNRDFGFTREQQDKFAISSYEKARKAQEDGTFAWEIVPVEEKTRRGTKVIDKDEECQRFMPDKLSQLRPAFEKTGSITAANASKINDGASALVLMEEEAAKARGLKPLARIIGFDDSACAPIDFAIAPTGACKRILKTHKMQASDIDLHEINEAFASVVLANAELLGLDMDKINVHGGAVALGHPIGTSGNRIILSLINALRSQDKSVGMASICNGGGGASAILIERLD</sequence>
<evidence type="ECO:0000256" key="2">
    <source>
        <dbReference type="ARBA" id="ARBA00010982"/>
    </source>
</evidence>
<dbReference type="CDD" id="cd00751">
    <property type="entry name" value="thiolase"/>
    <property type="match status" value="1"/>
</dbReference>
<dbReference type="InterPro" id="IPR020617">
    <property type="entry name" value="Thiolase_C"/>
</dbReference>
<dbReference type="PANTHER" id="PTHR18919:SF156">
    <property type="entry name" value="ACETYL-COA ACETYLTRANSFERASE, MITOCHONDRIAL"/>
    <property type="match status" value="1"/>
</dbReference>
<dbReference type="NCBIfam" id="TIGR01930">
    <property type="entry name" value="AcCoA-C-Actrans"/>
    <property type="match status" value="1"/>
</dbReference>
<dbReference type="AlphaFoldDB" id="A0AAD1UR20"/>
<keyword evidence="8" id="KW-0630">Potassium</keyword>
<dbReference type="InterPro" id="IPR020616">
    <property type="entry name" value="Thiolase_N"/>
</dbReference>
<evidence type="ECO:0000256" key="10">
    <source>
        <dbReference type="ARBA" id="ARBA00023315"/>
    </source>
</evidence>
<proteinExistence type="inferred from homology"/>
<organism evidence="15 16">
    <name type="scientific">Euplotes crassus</name>
    <dbReference type="NCBI Taxonomy" id="5936"/>
    <lineage>
        <taxon>Eukaryota</taxon>
        <taxon>Sar</taxon>
        <taxon>Alveolata</taxon>
        <taxon>Ciliophora</taxon>
        <taxon>Intramacronucleata</taxon>
        <taxon>Spirotrichea</taxon>
        <taxon>Hypotrichia</taxon>
        <taxon>Euplotida</taxon>
        <taxon>Euplotidae</taxon>
        <taxon>Moneuplotes</taxon>
    </lineage>
</organism>